<dbReference type="GO" id="GO:0006334">
    <property type="term" value="P:nucleosome assembly"/>
    <property type="evidence" value="ECO:0007669"/>
    <property type="project" value="InterPro"/>
</dbReference>
<dbReference type="Pfam" id="PF00956">
    <property type="entry name" value="NAP"/>
    <property type="match status" value="1"/>
</dbReference>
<dbReference type="Proteomes" id="UP000696485">
    <property type="component" value="Unassembled WGS sequence"/>
</dbReference>
<proteinExistence type="inferred from homology"/>
<comment type="caution">
    <text evidence="4">The sequence shown here is derived from an EMBL/GenBank/DDBJ whole genome shotgun (WGS) entry which is preliminary data.</text>
</comment>
<dbReference type="InterPro" id="IPR037231">
    <property type="entry name" value="NAP-like_sf"/>
</dbReference>
<evidence type="ECO:0000256" key="1">
    <source>
        <dbReference type="ARBA" id="ARBA00009947"/>
    </source>
</evidence>
<dbReference type="Gene3D" id="3.30.1120.90">
    <property type="entry name" value="Nucleosome assembly protein"/>
    <property type="match status" value="1"/>
</dbReference>
<organism evidence="4 5">
    <name type="scientific">Podila minutissima</name>
    <dbReference type="NCBI Taxonomy" id="64525"/>
    <lineage>
        <taxon>Eukaryota</taxon>
        <taxon>Fungi</taxon>
        <taxon>Fungi incertae sedis</taxon>
        <taxon>Mucoromycota</taxon>
        <taxon>Mortierellomycotina</taxon>
        <taxon>Mortierellomycetes</taxon>
        <taxon>Mortierellales</taxon>
        <taxon>Mortierellaceae</taxon>
        <taxon>Podila</taxon>
    </lineage>
</organism>
<dbReference type="EMBL" id="JAAAUY010000133">
    <property type="protein sequence ID" value="KAF9334721.1"/>
    <property type="molecule type" value="Genomic_DNA"/>
</dbReference>
<protein>
    <submittedName>
        <fullName evidence="4">Uncharacterized protein</fullName>
    </submittedName>
</protein>
<feature type="compositionally biased region" description="Acidic residues" evidence="3">
    <location>
        <begin position="181"/>
        <end position="211"/>
    </location>
</feature>
<dbReference type="AlphaFoldDB" id="A0A9P5SNP7"/>
<dbReference type="PANTHER" id="PTHR11875">
    <property type="entry name" value="TESTIS-SPECIFIC Y-ENCODED PROTEIN"/>
    <property type="match status" value="1"/>
</dbReference>
<dbReference type="InterPro" id="IPR002164">
    <property type="entry name" value="NAP_family"/>
</dbReference>
<gene>
    <name evidence="4" type="ORF">BG006_001642</name>
</gene>
<keyword evidence="5" id="KW-1185">Reference proteome</keyword>
<dbReference type="SUPFAM" id="SSF143113">
    <property type="entry name" value="NAP-like"/>
    <property type="match status" value="1"/>
</dbReference>
<accession>A0A9P5SNP7</accession>
<reference evidence="4" key="1">
    <citation type="journal article" date="2020" name="Fungal Divers.">
        <title>Resolving the Mortierellaceae phylogeny through synthesis of multi-gene phylogenetics and phylogenomics.</title>
        <authorList>
            <person name="Vandepol N."/>
            <person name="Liber J."/>
            <person name="Desiro A."/>
            <person name="Na H."/>
            <person name="Kennedy M."/>
            <person name="Barry K."/>
            <person name="Grigoriev I.V."/>
            <person name="Miller A.N."/>
            <person name="O'Donnell K."/>
            <person name="Stajich J.E."/>
            <person name="Bonito G."/>
        </authorList>
    </citation>
    <scope>NUCLEOTIDE SEQUENCE</scope>
    <source>
        <strain evidence="4">NVP1</strain>
    </source>
</reference>
<feature type="region of interest" description="Disordered" evidence="3">
    <location>
        <begin position="181"/>
        <end position="219"/>
    </location>
</feature>
<dbReference type="GO" id="GO:0005634">
    <property type="term" value="C:nucleus"/>
    <property type="evidence" value="ECO:0007669"/>
    <property type="project" value="InterPro"/>
</dbReference>
<name>A0A9P5SNP7_9FUNG</name>
<evidence type="ECO:0000256" key="2">
    <source>
        <dbReference type="RuleBase" id="RU003876"/>
    </source>
</evidence>
<evidence type="ECO:0000313" key="4">
    <source>
        <dbReference type="EMBL" id="KAF9334721.1"/>
    </source>
</evidence>
<evidence type="ECO:0000313" key="5">
    <source>
        <dbReference type="Proteomes" id="UP000696485"/>
    </source>
</evidence>
<comment type="similarity">
    <text evidence="1 2">Belongs to the nucleosome assembly protein (NAP) family.</text>
</comment>
<sequence length="219" mass="25665">MSEIDAALLEKMEEYNKKVEKIDLELAAKRNEMMAPLYEERRKVIADVKHFWLTVFRNHMGLNQIIEEEDIPVLEHLTDVWVKHDPKEIRSFEIIFTFSDNDYFTNKELVKKVVFKDNEQVAEPFTINWKDGKDLTKSKRKQGADDVSDSFFSYFKDEDVTIAHFIANELFPDALSAYANEEDDMDFEDDSEDEGSVDLSGEDDDEEEDEEPTKKKSKK</sequence>
<evidence type="ECO:0000256" key="3">
    <source>
        <dbReference type="SAM" id="MobiDB-lite"/>
    </source>
</evidence>